<dbReference type="GO" id="GO:0042981">
    <property type="term" value="P:regulation of apoptotic process"/>
    <property type="evidence" value="ECO:0007669"/>
    <property type="project" value="InterPro"/>
</dbReference>
<evidence type="ECO:0000313" key="3">
    <source>
        <dbReference type="Proteomes" id="UP001186944"/>
    </source>
</evidence>
<keyword evidence="3" id="KW-1185">Reference proteome</keyword>
<organism evidence="2 3">
    <name type="scientific">Pinctada imbricata</name>
    <name type="common">Atlantic pearl-oyster</name>
    <name type="synonym">Pinctada martensii</name>
    <dbReference type="NCBI Taxonomy" id="66713"/>
    <lineage>
        <taxon>Eukaryota</taxon>
        <taxon>Metazoa</taxon>
        <taxon>Spiralia</taxon>
        <taxon>Lophotrochozoa</taxon>
        <taxon>Mollusca</taxon>
        <taxon>Bivalvia</taxon>
        <taxon>Autobranchia</taxon>
        <taxon>Pteriomorphia</taxon>
        <taxon>Pterioida</taxon>
        <taxon>Pterioidea</taxon>
        <taxon>Pteriidae</taxon>
        <taxon>Pinctada</taxon>
    </lineage>
</organism>
<dbReference type="GO" id="GO:0002020">
    <property type="term" value="F:protease binding"/>
    <property type="evidence" value="ECO:0007669"/>
    <property type="project" value="InterPro"/>
</dbReference>
<dbReference type="SUPFAM" id="SSF47986">
    <property type="entry name" value="DEATH domain"/>
    <property type="match status" value="1"/>
</dbReference>
<protein>
    <recommendedName>
        <fullName evidence="1">CARD domain-containing protein</fullName>
    </recommendedName>
</protein>
<dbReference type="EMBL" id="VSWD01000007">
    <property type="protein sequence ID" value="KAK3098540.1"/>
    <property type="molecule type" value="Genomic_DNA"/>
</dbReference>
<evidence type="ECO:0000313" key="2">
    <source>
        <dbReference type="EMBL" id="KAK3098540.1"/>
    </source>
</evidence>
<dbReference type="InterPro" id="IPR037939">
    <property type="entry name" value="CRADD"/>
</dbReference>
<dbReference type="Pfam" id="PF00619">
    <property type="entry name" value="CARD"/>
    <property type="match status" value="1"/>
</dbReference>
<dbReference type="PANTHER" id="PTHR15034">
    <property type="entry name" value="DEATH DOMAIN-CONTAINING PROTEIN CRADD"/>
    <property type="match status" value="1"/>
</dbReference>
<comment type="caution">
    <text evidence="2">The sequence shown here is derived from an EMBL/GenBank/DDBJ whole genome shotgun (WGS) entry which is preliminary data.</text>
</comment>
<dbReference type="InterPro" id="IPR001315">
    <property type="entry name" value="CARD"/>
</dbReference>
<name>A0AA88Y4W6_PINIB</name>
<proteinExistence type="predicted"/>
<dbReference type="Gene3D" id="1.10.533.10">
    <property type="entry name" value="Death Domain, Fas"/>
    <property type="match status" value="2"/>
</dbReference>
<reference evidence="2" key="1">
    <citation type="submission" date="2019-08" db="EMBL/GenBank/DDBJ databases">
        <title>The improved chromosome-level genome for the pearl oyster Pinctada fucata martensii using PacBio sequencing and Hi-C.</title>
        <authorList>
            <person name="Zheng Z."/>
        </authorList>
    </citation>
    <scope>NUCLEOTIDE SEQUENCE</scope>
    <source>
        <strain evidence="2">ZZ-2019</strain>
        <tissue evidence="2">Adductor muscle</tissue>
    </source>
</reference>
<sequence length="323" mass="37364">MDDSSKEKLRLNHELIVNSVDLTRSTVLDHLIQDGILSSNEEEEIRILRTKREQNTCLLSFLRRRGDQYQPLQRFIESLRHDYGFVADKVEETYVKTENLTQNVNCLRCSLLLNLEPRDVSHFLYQEGAIRSVDNLSEINSYHKSRSARVKQLLEVLVQSSNENNVIGLLSRSLEKKYGYILIDDQVKIRHFVNCLCQSPRDINNASKERLRLKAPRKKLCSPLKPTTNIDADKGESSLTDGIFRGVTPSSPNDIKLLRKCSTLWNHLFAMRERGDWTSVDRLTSQARAKYADCPDIQVLLYRSQMCISIFYKNDHDQALEAF</sequence>
<dbReference type="PROSITE" id="PS50209">
    <property type="entry name" value="CARD"/>
    <property type="match status" value="1"/>
</dbReference>
<dbReference type="InterPro" id="IPR011029">
    <property type="entry name" value="DEATH-like_dom_sf"/>
</dbReference>
<dbReference type="PANTHER" id="PTHR15034:SF5">
    <property type="entry name" value="DEATH DOMAIN-CONTAINING PROTEIN CRADD"/>
    <property type="match status" value="1"/>
</dbReference>
<dbReference type="CDD" id="cd01671">
    <property type="entry name" value="CARD"/>
    <property type="match status" value="1"/>
</dbReference>
<feature type="domain" description="CARD" evidence="1">
    <location>
        <begin position="1"/>
        <end position="68"/>
    </location>
</feature>
<dbReference type="GO" id="GO:0070513">
    <property type="term" value="F:death domain binding"/>
    <property type="evidence" value="ECO:0007669"/>
    <property type="project" value="InterPro"/>
</dbReference>
<dbReference type="Proteomes" id="UP001186944">
    <property type="component" value="Unassembled WGS sequence"/>
</dbReference>
<dbReference type="SMART" id="SM00114">
    <property type="entry name" value="CARD"/>
    <property type="match status" value="1"/>
</dbReference>
<gene>
    <name evidence="2" type="ORF">FSP39_020451</name>
</gene>
<evidence type="ECO:0000259" key="1">
    <source>
        <dbReference type="PROSITE" id="PS50209"/>
    </source>
</evidence>
<dbReference type="AlphaFoldDB" id="A0AA88Y4W6"/>
<accession>A0AA88Y4W6</accession>